<proteinExistence type="predicted"/>
<dbReference type="Gene3D" id="1.10.510.10">
    <property type="entry name" value="Transferase(Phosphotransferase) domain 1"/>
    <property type="match status" value="1"/>
</dbReference>
<dbReference type="EMBL" id="KL660554">
    <property type="protein sequence ID" value="KFA65787.1"/>
    <property type="molecule type" value="Genomic_DNA"/>
</dbReference>
<dbReference type="Pfam" id="PF00069">
    <property type="entry name" value="Pkinase"/>
    <property type="match status" value="1"/>
</dbReference>
<keyword evidence="1" id="KW-0472">Membrane</keyword>
<evidence type="ECO:0000313" key="3">
    <source>
        <dbReference type="EMBL" id="KFA65787.1"/>
    </source>
</evidence>
<dbReference type="PANTHER" id="PTHR24359:SF37">
    <property type="entry name" value="PROTEIN KINASE DOMAIN-CONTAINING PROTEIN"/>
    <property type="match status" value="1"/>
</dbReference>
<feature type="transmembrane region" description="Helical" evidence="1">
    <location>
        <begin position="837"/>
        <end position="857"/>
    </location>
</feature>
<protein>
    <recommendedName>
        <fullName evidence="2">Protein kinase domain-containing protein</fullName>
    </recommendedName>
</protein>
<organism evidence="3 4">
    <name type="scientific">Stachybotrys chlorohalonatus (strain IBT 40285)</name>
    <dbReference type="NCBI Taxonomy" id="1283841"/>
    <lineage>
        <taxon>Eukaryota</taxon>
        <taxon>Fungi</taxon>
        <taxon>Dikarya</taxon>
        <taxon>Ascomycota</taxon>
        <taxon>Pezizomycotina</taxon>
        <taxon>Sordariomycetes</taxon>
        <taxon>Hypocreomycetidae</taxon>
        <taxon>Hypocreales</taxon>
        <taxon>Stachybotryaceae</taxon>
        <taxon>Stachybotrys</taxon>
    </lineage>
</organism>
<name>A0A084QPA2_STAC4</name>
<dbReference type="SUPFAM" id="SSF56112">
    <property type="entry name" value="Protein kinase-like (PK-like)"/>
    <property type="match status" value="1"/>
</dbReference>
<dbReference type="OrthoDB" id="1046782at2759"/>
<dbReference type="GO" id="GO:0004674">
    <property type="term" value="F:protein serine/threonine kinase activity"/>
    <property type="evidence" value="ECO:0007669"/>
    <property type="project" value="TreeGrafter"/>
</dbReference>
<evidence type="ECO:0000256" key="1">
    <source>
        <dbReference type="SAM" id="Phobius"/>
    </source>
</evidence>
<keyword evidence="4" id="KW-1185">Reference proteome</keyword>
<dbReference type="OMA" id="ARTWEQG"/>
<feature type="transmembrane region" description="Helical" evidence="1">
    <location>
        <begin position="869"/>
        <end position="890"/>
    </location>
</feature>
<dbReference type="Proteomes" id="UP000028524">
    <property type="component" value="Unassembled WGS sequence"/>
</dbReference>
<dbReference type="HOGENOM" id="CLU_301103_0_0_1"/>
<dbReference type="SMART" id="SM00220">
    <property type="entry name" value="S_TKc"/>
    <property type="match status" value="1"/>
</dbReference>
<dbReference type="InterPro" id="IPR011009">
    <property type="entry name" value="Kinase-like_dom_sf"/>
</dbReference>
<keyword evidence="1" id="KW-1133">Transmembrane helix</keyword>
<dbReference type="InterPro" id="IPR000719">
    <property type="entry name" value="Prot_kinase_dom"/>
</dbReference>
<dbReference type="STRING" id="1283841.A0A084QPA2"/>
<reference evidence="3 4" key="1">
    <citation type="journal article" date="2014" name="BMC Genomics">
        <title>Comparative genome sequencing reveals chemotype-specific gene clusters in the toxigenic black mold Stachybotrys.</title>
        <authorList>
            <person name="Semeiks J."/>
            <person name="Borek D."/>
            <person name="Otwinowski Z."/>
            <person name="Grishin N.V."/>
        </authorList>
    </citation>
    <scope>NUCLEOTIDE SEQUENCE [LARGE SCALE GENOMIC DNA]</scope>
    <source>
        <strain evidence="3 4">IBT 40285</strain>
    </source>
</reference>
<evidence type="ECO:0000313" key="4">
    <source>
        <dbReference type="Proteomes" id="UP000028524"/>
    </source>
</evidence>
<gene>
    <name evidence="3" type="ORF">S40285_06121</name>
</gene>
<sequence length="892" mass="101353">MVRQLHEPQEYQKIDSRIGHSAGEPDIHLASYFKLIELDFRYQQICFAPQRLMPGSIQKFIEANVSDKDLPFAPEQLKRIVATDDAVQITPSDEHWDSKTREEFEAQQWKVLVPFFSQANTLDKVRFYDLDSKDILPFTTDKASQRVRTGGFGKVSIVNIHSAHHGFNRNQVWTNSFAIKELNAKDGRDYAQEVKALNAVQKLPAETQLHITPLLATYQHRGKYYMLFPLAEGDLRHYWRTHDASRQDYDELVSWFVKQALGLAEGLKALHQFKQLEQPESEPNSHYGVHGDIKPENILHFAGNGPNDLGILKIADFGITRFQRSESRFFKEYRHTPTYRAPEYDLGGGLMSTRYDIWSMGCLYLEILIWLLYGYDTLETNFTAARTLDGPRDVLDASYFVIKEDNRTGSRLAELKPSVRRWIKKLRHDSKANPLLQQMVVLVERMLVVDGEERIDAAECVISLTKMLSSPAADGSIQYRGLQEQRLPQIRVPGSANSLPTAMLLARSGQKTQEGSTTPIPCKLSTGRRQATLLLKELAPMSLGSSALDKFRLKIEDYIGMRIDWRPLPPVDRRRATSRGYLILKHGEHAVSIMLDHDRFQHYKDRGITTLDDSATLPITNLPQTPMQPRALIWKFSWQNLFGSILRSLQNLRKNGGLGTRASTAAQAPQPINSQKDSYFCIDKYWAGFKKTTVYTVPNITSLQDDRDLYLRLRQTLAVTEGGWFNRLVSCWCCTQFVFLFNDSDLVMASEQKLDTVPPNMCKGYNYDLIPDCDLREHIELIAEKILHGIHEPELGREDRTVLEGIPKLEVPPGLDKTQHKSGWGFHPAQGPSAQKITIRVVCVMMTGFIFIPVWLVTVDALDLQTATVPFSSLGTSLAIALAIAALFTVSR</sequence>
<dbReference type="PANTHER" id="PTHR24359">
    <property type="entry name" value="SERINE/THREONINE-PROTEIN KINASE SBK1"/>
    <property type="match status" value="1"/>
</dbReference>
<dbReference type="GO" id="GO:0005524">
    <property type="term" value="F:ATP binding"/>
    <property type="evidence" value="ECO:0007669"/>
    <property type="project" value="InterPro"/>
</dbReference>
<feature type="domain" description="Protein kinase" evidence="2">
    <location>
        <begin position="141"/>
        <end position="468"/>
    </location>
</feature>
<dbReference type="CDD" id="cd00180">
    <property type="entry name" value="PKc"/>
    <property type="match status" value="1"/>
</dbReference>
<keyword evidence="1" id="KW-0812">Transmembrane</keyword>
<accession>A0A084QPA2</accession>
<dbReference type="PROSITE" id="PS50011">
    <property type="entry name" value="PROTEIN_KINASE_DOM"/>
    <property type="match status" value="1"/>
</dbReference>
<dbReference type="InParanoid" id="A0A084QPA2"/>
<dbReference type="AlphaFoldDB" id="A0A084QPA2"/>
<evidence type="ECO:0000259" key="2">
    <source>
        <dbReference type="PROSITE" id="PS50011"/>
    </source>
</evidence>